<reference evidence="1" key="1">
    <citation type="submission" date="2011-11" db="EMBL/GenBank/DDBJ databases">
        <title>Improved High-Quality Draft sequence of Desulfovibrio sp. U5L.</title>
        <authorList>
            <consortium name="US DOE Joint Genome Institute"/>
            <person name="Lucas S."/>
            <person name="Han J."/>
            <person name="Lapidus A."/>
            <person name="Cheng J.-F."/>
            <person name="Goodwin L."/>
            <person name="Pitluck S."/>
            <person name="Peters L."/>
            <person name="Ovchinnikova G."/>
            <person name="Held B."/>
            <person name="Detter J.C."/>
            <person name="Han C."/>
            <person name="Tapia R."/>
            <person name="Land M."/>
            <person name="Hauser L."/>
            <person name="Kyrpides N."/>
            <person name="Ivanova N."/>
            <person name="Pagani I."/>
            <person name="Gabster J."/>
            <person name="Walker C."/>
            <person name="Stolyar S."/>
            <person name="Stahl D."/>
            <person name="Arkin A."/>
            <person name="Dehal P."/>
            <person name="Hazen T."/>
            <person name="Woyke T."/>
        </authorList>
    </citation>
    <scope>NUCLEOTIDE SEQUENCE [LARGE SCALE GENOMIC DNA]</scope>
    <source>
        <strain evidence="1">U5L</strain>
    </source>
</reference>
<accession>I2Q3K8</accession>
<sequence>MPECSAPTRFGRAGKGWQGLERNLQFLARLREEAMFAPTIHVECVSIFEPSEGVWQGGDVNPLTDEDEARRRKTDEEDFLDFCRRSLA</sequence>
<organism evidence="1">
    <name type="scientific">Desulfovibrio sp. U5L</name>
    <dbReference type="NCBI Taxonomy" id="596152"/>
    <lineage>
        <taxon>Bacteria</taxon>
        <taxon>Pseudomonadati</taxon>
        <taxon>Thermodesulfobacteriota</taxon>
        <taxon>Desulfovibrionia</taxon>
        <taxon>Desulfovibrionales</taxon>
        <taxon>Desulfovibrionaceae</taxon>
        <taxon>Desulfovibrio</taxon>
    </lineage>
</organism>
<evidence type="ECO:0000313" key="1">
    <source>
        <dbReference type="EMBL" id="EIG54364.1"/>
    </source>
</evidence>
<dbReference type="AlphaFoldDB" id="I2Q3K8"/>
<gene>
    <name evidence="1" type="ORF">DesU5LDRAFT_2714</name>
</gene>
<dbReference type="STRING" id="596152.DesU5LDRAFT_2714"/>
<name>I2Q3K8_9BACT</name>
<dbReference type="EMBL" id="JH600068">
    <property type="protein sequence ID" value="EIG54364.1"/>
    <property type="molecule type" value="Genomic_DNA"/>
</dbReference>
<protein>
    <submittedName>
        <fullName evidence="1">Uncharacterized protein</fullName>
    </submittedName>
</protein>
<dbReference type="HOGENOM" id="CLU_2464100_0_0_7"/>
<proteinExistence type="predicted"/>